<keyword evidence="3" id="KW-1185">Reference proteome</keyword>
<feature type="compositionally biased region" description="Low complexity" evidence="1">
    <location>
        <begin position="58"/>
        <end position="67"/>
    </location>
</feature>
<evidence type="ECO:0000256" key="1">
    <source>
        <dbReference type="SAM" id="MobiDB-lite"/>
    </source>
</evidence>
<organism evidence="2 3">
    <name type="scientific">Iphiclides podalirius</name>
    <name type="common">scarce swallowtail</name>
    <dbReference type="NCBI Taxonomy" id="110791"/>
    <lineage>
        <taxon>Eukaryota</taxon>
        <taxon>Metazoa</taxon>
        <taxon>Ecdysozoa</taxon>
        <taxon>Arthropoda</taxon>
        <taxon>Hexapoda</taxon>
        <taxon>Insecta</taxon>
        <taxon>Pterygota</taxon>
        <taxon>Neoptera</taxon>
        <taxon>Endopterygota</taxon>
        <taxon>Lepidoptera</taxon>
        <taxon>Glossata</taxon>
        <taxon>Ditrysia</taxon>
        <taxon>Papilionoidea</taxon>
        <taxon>Papilionidae</taxon>
        <taxon>Papilioninae</taxon>
        <taxon>Iphiclides</taxon>
    </lineage>
</organism>
<dbReference type="Proteomes" id="UP000837857">
    <property type="component" value="Chromosome 15"/>
</dbReference>
<feature type="region of interest" description="Disordered" evidence="1">
    <location>
        <begin position="22"/>
        <end position="81"/>
    </location>
</feature>
<accession>A0ABN8I2F0</accession>
<gene>
    <name evidence="2" type="ORF">IPOD504_LOCUS4518</name>
</gene>
<evidence type="ECO:0000313" key="2">
    <source>
        <dbReference type="EMBL" id="CAH2043947.1"/>
    </source>
</evidence>
<evidence type="ECO:0000313" key="3">
    <source>
        <dbReference type="Proteomes" id="UP000837857"/>
    </source>
</evidence>
<dbReference type="EMBL" id="OW152827">
    <property type="protein sequence ID" value="CAH2043947.1"/>
    <property type="molecule type" value="Genomic_DNA"/>
</dbReference>
<protein>
    <submittedName>
        <fullName evidence="2">Uncharacterized protein</fullName>
    </submittedName>
</protein>
<name>A0ABN8I2F0_9NEOP</name>
<proteinExistence type="predicted"/>
<feature type="non-terminal residue" evidence="2">
    <location>
        <position position="100"/>
    </location>
</feature>
<sequence>MRSGGRAGAYIGSGGRAIVGTHGAAEFPHAPPVRSSCPGGAGGHATAARARRKQSDGAARAHAATLALPNYGTRSPATRHLGVRRLERALESSTVMRADC</sequence>
<reference evidence="2" key="1">
    <citation type="submission" date="2022-03" db="EMBL/GenBank/DDBJ databases">
        <authorList>
            <person name="Martin H S."/>
        </authorList>
    </citation>
    <scope>NUCLEOTIDE SEQUENCE</scope>
</reference>